<comment type="caution">
    <text evidence="2">The sequence shown here is derived from an EMBL/GenBank/DDBJ whole genome shotgun (WGS) entry which is preliminary data.</text>
</comment>
<dbReference type="Proteomes" id="UP000639403">
    <property type="component" value="Unassembled WGS sequence"/>
</dbReference>
<proteinExistence type="predicted"/>
<feature type="region of interest" description="Disordered" evidence="1">
    <location>
        <begin position="1"/>
        <end position="31"/>
    </location>
</feature>
<protein>
    <submittedName>
        <fullName evidence="2">Uncharacterized protein</fullName>
    </submittedName>
</protein>
<dbReference type="EMBL" id="JADOXO010000023">
    <property type="protein sequence ID" value="KAF9819001.1"/>
    <property type="molecule type" value="Genomic_DNA"/>
</dbReference>
<evidence type="ECO:0000256" key="1">
    <source>
        <dbReference type="SAM" id="MobiDB-lite"/>
    </source>
</evidence>
<feature type="compositionally biased region" description="Basic and acidic residues" evidence="1">
    <location>
        <begin position="1"/>
        <end position="10"/>
    </location>
</feature>
<gene>
    <name evidence="2" type="ORF">IEO21_02415</name>
</gene>
<evidence type="ECO:0000313" key="3">
    <source>
        <dbReference type="Proteomes" id="UP000639403"/>
    </source>
</evidence>
<name>A0A8H7P7Z7_9APHY</name>
<accession>A0A8H7P7Z7</accession>
<dbReference type="AlphaFoldDB" id="A0A8H7P7Z7"/>
<organism evidence="2 3">
    <name type="scientific">Rhodonia placenta</name>
    <dbReference type="NCBI Taxonomy" id="104341"/>
    <lineage>
        <taxon>Eukaryota</taxon>
        <taxon>Fungi</taxon>
        <taxon>Dikarya</taxon>
        <taxon>Basidiomycota</taxon>
        <taxon>Agaricomycotina</taxon>
        <taxon>Agaricomycetes</taxon>
        <taxon>Polyporales</taxon>
        <taxon>Adustoporiaceae</taxon>
        <taxon>Rhodonia</taxon>
    </lineage>
</organism>
<evidence type="ECO:0000313" key="2">
    <source>
        <dbReference type="EMBL" id="KAF9819001.1"/>
    </source>
</evidence>
<reference evidence="2" key="1">
    <citation type="submission" date="2020-11" db="EMBL/GenBank/DDBJ databases">
        <authorList>
            <person name="Koelle M."/>
            <person name="Horta M.A.C."/>
            <person name="Nowrousian M."/>
            <person name="Ohm R.A."/>
            <person name="Benz P."/>
            <person name="Pilgard A."/>
        </authorList>
    </citation>
    <scope>NUCLEOTIDE SEQUENCE</scope>
    <source>
        <strain evidence="2">FPRL280</strain>
    </source>
</reference>
<sequence length="97" mass="11145">MQRRPPVDSHRARRGGTRIGPTLQGTRRAPQRIDVPPKREVWCAQQIESKYEYAQARAPAVQPRVRYAAVICAAEPTRYEEQGSARDAMRCFVNFNF</sequence>
<reference evidence="2" key="2">
    <citation type="journal article" name="Front. Microbiol.">
        <title>Degradative Capacity of Two Strains of Rhodonia placenta: From Phenotype to Genotype.</title>
        <authorList>
            <person name="Kolle M."/>
            <person name="Horta M.A.C."/>
            <person name="Nowrousian M."/>
            <person name="Ohm R.A."/>
            <person name="Benz J.P."/>
            <person name="Pilgard A."/>
        </authorList>
    </citation>
    <scope>NUCLEOTIDE SEQUENCE</scope>
    <source>
        <strain evidence="2">FPRL280</strain>
    </source>
</reference>